<keyword evidence="2" id="KW-1185">Reference proteome</keyword>
<comment type="caution">
    <text evidence="1">The sequence shown here is derived from an EMBL/GenBank/DDBJ whole genome shotgun (WGS) entry which is preliminary data.</text>
</comment>
<reference evidence="1 2" key="1">
    <citation type="submission" date="2024-06" db="EMBL/GenBank/DDBJ databases">
        <authorList>
            <person name="Steensen K."/>
            <person name="Seneca J."/>
            <person name="Bartlau N."/>
            <person name="Yu A.X."/>
            <person name="Polz M.F."/>
        </authorList>
    </citation>
    <scope>NUCLEOTIDE SEQUENCE [LARGE SCALE GENOMIC DNA]</scope>
    <source>
        <strain evidence="1 2">1F260</strain>
    </source>
</reference>
<dbReference type="EMBL" id="JBGONM010000039">
    <property type="protein sequence ID" value="MEZ8082599.1"/>
    <property type="molecule type" value="Genomic_DNA"/>
</dbReference>
<name>A0ABV4L707_9GAMM</name>
<dbReference type="Proteomes" id="UP001569154">
    <property type="component" value="Unassembled WGS sequence"/>
</dbReference>
<dbReference type="RefSeq" id="WP_198928627.1">
    <property type="nucleotide sequence ID" value="NZ_AJYG02000063.1"/>
</dbReference>
<sequence>MIRQLEVLNNINTRSHSAFNYVGKRYRIIIEELEHRTSLLLDGFMPYFKAFMLNLKSTVKGNQ</sequence>
<evidence type="ECO:0000313" key="2">
    <source>
        <dbReference type="Proteomes" id="UP001569154"/>
    </source>
</evidence>
<protein>
    <submittedName>
        <fullName evidence="1">Uncharacterized protein</fullName>
    </submittedName>
</protein>
<proteinExistence type="predicted"/>
<accession>A0ABV4L707</accession>
<organism evidence="1 2">
    <name type="scientific">Enterovibrio norvegicus</name>
    <dbReference type="NCBI Taxonomy" id="188144"/>
    <lineage>
        <taxon>Bacteria</taxon>
        <taxon>Pseudomonadati</taxon>
        <taxon>Pseudomonadota</taxon>
        <taxon>Gammaproteobacteria</taxon>
        <taxon>Vibrionales</taxon>
        <taxon>Vibrionaceae</taxon>
        <taxon>Enterovibrio</taxon>
    </lineage>
</organism>
<gene>
    <name evidence="1" type="ORF">ACED35_15880</name>
</gene>
<evidence type="ECO:0000313" key="1">
    <source>
        <dbReference type="EMBL" id="MEZ8082599.1"/>
    </source>
</evidence>